<feature type="repeat" description="TPR" evidence="3">
    <location>
        <begin position="203"/>
        <end position="236"/>
    </location>
</feature>
<keyword evidence="1" id="KW-0677">Repeat</keyword>
<dbReference type="SMART" id="SM00028">
    <property type="entry name" value="TPR"/>
    <property type="match status" value="7"/>
</dbReference>
<keyword evidence="2 3" id="KW-0802">TPR repeat</keyword>
<dbReference type="SUPFAM" id="SSF48452">
    <property type="entry name" value="TPR-like"/>
    <property type="match status" value="2"/>
</dbReference>
<comment type="caution">
    <text evidence="5">The sequence shown here is derived from an EMBL/GenBank/DDBJ whole genome shotgun (WGS) entry which is preliminary data.</text>
</comment>
<dbReference type="Pfam" id="PF13432">
    <property type="entry name" value="TPR_16"/>
    <property type="match status" value="1"/>
</dbReference>
<accession>A0A926Q3I6</accession>
<dbReference type="InterPro" id="IPR051685">
    <property type="entry name" value="Ycf3/AcsC/BcsC/TPR_MFPF"/>
</dbReference>
<dbReference type="Pfam" id="PF14559">
    <property type="entry name" value="TPR_19"/>
    <property type="match status" value="2"/>
</dbReference>
<dbReference type="Proteomes" id="UP000653730">
    <property type="component" value="Unassembled WGS sequence"/>
</dbReference>
<dbReference type="InterPro" id="IPR011990">
    <property type="entry name" value="TPR-like_helical_dom_sf"/>
</dbReference>
<dbReference type="EMBL" id="JACVDC010000019">
    <property type="protein sequence ID" value="MBC9796046.1"/>
    <property type="molecule type" value="Genomic_DNA"/>
</dbReference>
<dbReference type="Pfam" id="PF19413">
    <property type="entry name" value="YaiO"/>
    <property type="match status" value="1"/>
</dbReference>
<evidence type="ECO:0000256" key="3">
    <source>
        <dbReference type="PROSITE-ProRule" id="PRU00339"/>
    </source>
</evidence>
<dbReference type="InterPro" id="IPR030887">
    <property type="entry name" value="Beta-barrel_YaiO"/>
</dbReference>
<feature type="domain" description="YaiO beta-barrel" evidence="4">
    <location>
        <begin position="395"/>
        <end position="567"/>
    </location>
</feature>
<dbReference type="PANTHER" id="PTHR44943:SF8">
    <property type="entry name" value="TPR REPEAT-CONTAINING PROTEIN MJ0263"/>
    <property type="match status" value="1"/>
</dbReference>
<dbReference type="RefSeq" id="WP_187965193.1">
    <property type="nucleotide sequence ID" value="NZ_JACVDC010000019.1"/>
</dbReference>
<evidence type="ECO:0000313" key="6">
    <source>
        <dbReference type="Proteomes" id="UP000653730"/>
    </source>
</evidence>
<sequence length="629" mass="72301">MKYIVVITLLCFHVAVAQQKSGLSSDQLLQMALEETRENRDYEKAIELCRKGLELSPDYIDIHLLLGRLYTLTGKPGEAENRFAYVLAEDPRHIPALKGLAALYTGQEKYTKAIALYDKLLDQDPDNQVYRFKKSGLLEAGGDYAAAAALSKQLMDTYKDSAKYRKVYIYQRLLQAKEQEKEGQWTEALETYKEVNSVSPVNTDALKGLAAIYTKRKEYSKAVTFYDKLLDQDPDNQVYLFKKSGLLEAGGNYAAAAALSQQLMDTYKDSAKYREVYVYQRLLQAKEQEKEEQWAEALATYGKVYEVSPGDTVALKGLVGGYNRKEQYDSVLKYSDKALNVYPENAWFLRQKTGTLEKMEHYKEAIASAKQYDALYPEEKRYAEYTGALRRKASKNQLGVIHLQSFFDNGTRTSNITSLQYMRYFQGGTTLTGRLNYANRQSGDGFQAELESYYMHSKKYYSYILAGWSDSEVFPQWRLGYSLYRNFNKGWEGELGMRYLRSEGINTYSGTWSVGKYFGNNWLNLRGYLIKDDDDWHQAYILTGRHYLNEKKDHIALILGTGTSPDDRNRNFQYNTLGSFISQSVGAGYQKTLGHLTTLSLYAVWNHQKIGDSRYLNQYDVYISLFRNF</sequence>
<dbReference type="PROSITE" id="PS50293">
    <property type="entry name" value="TPR_REGION"/>
    <property type="match status" value="1"/>
</dbReference>
<dbReference type="Gene3D" id="1.25.40.10">
    <property type="entry name" value="Tetratricopeptide repeat domain"/>
    <property type="match status" value="3"/>
</dbReference>
<organism evidence="5 6">
    <name type="scientific">Sinomicrobium weinanense</name>
    <dbReference type="NCBI Taxonomy" id="2842200"/>
    <lineage>
        <taxon>Bacteria</taxon>
        <taxon>Pseudomonadati</taxon>
        <taxon>Bacteroidota</taxon>
        <taxon>Flavobacteriia</taxon>
        <taxon>Flavobacteriales</taxon>
        <taxon>Flavobacteriaceae</taxon>
        <taxon>Sinomicrobium</taxon>
    </lineage>
</organism>
<keyword evidence="6" id="KW-1185">Reference proteome</keyword>
<dbReference type="PROSITE" id="PS50005">
    <property type="entry name" value="TPR"/>
    <property type="match status" value="2"/>
</dbReference>
<protein>
    <submittedName>
        <fullName evidence="5">YaiO family outer membrane beta-barrel protein</fullName>
    </submittedName>
</protein>
<gene>
    <name evidence="5" type="primary">yaiO</name>
    <name evidence="5" type="ORF">IBL28_08720</name>
</gene>
<evidence type="ECO:0000259" key="4">
    <source>
        <dbReference type="Pfam" id="PF19413"/>
    </source>
</evidence>
<dbReference type="AlphaFoldDB" id="A0A926Q3I6"/>
<dbReference type="NCBIfam" id="TIGR04390">
    <property type="entry name" value="OMP_YaiO_dom"/>
    <property type="match status" value="1"/>
</dbReference>
<evidence type="ECO:0000256" key="2">
    <source>
        <dbReference type="ARBA" id="ARBA00022803"/>
    </source>
</evidence>
<name>A0A926Q3I6_9FLAO</name>
<reference evidence="5 6" key="1">
    <citation type="submission" date="2020-09" db="EMBL/GenBank/DDBJ databases">
        <title>Sinomicrobium weinanense sp. nov., a halophilic bacteria isolated from saline-alkali soil.</title>
        <authorList>
            <person name="Wu P."/>
            <person name="Ren H."/>
            <person name="Mei Y."/>
            <person name="Liang Y."/>
            <person name="Chen Z."/>
        </authorList>
    </citation>
    <scope>NUCLEOTIDE SEQUENCE [LARGE SCALE GENOMIC DNA]</scope>
    <source>
        <strain evidence="5 6">FJxs</strain>
    </source>
</reference>
<evidence type="ECO:0000313" key="5">
    <source>
        <dbReference type="EMBL" id="MBC9796046.1"/>
    </source>
</evidence>
<proteinExistence type="predicted"/>
<evidence type="ECO:0000256" key="1">
    <source>
        <dbReference type="ARBA" id="ARBA00022737"/>
    </source>
</evidence>
<dbReference type="PANTHER" id="PTHR44943">
    <property type="entry name" value="CELLULOSE SYNTHASE OPERON PROTEIN C"/>
    <property type="match status" value="1"/>
</dbReference>
<feature type="repeat" description="TPR" evidence="3">
    <location>
        <begin position="94"/>
        <end position="127"/>
    </location>
</feature>
<dbReference type="InterPro" id="IPR019734">
    <property type="entry name" value="TPR_rpt"/>
</dbReference>